<dbReference type="PANTHER" id="PTHR30185:SF18">
    <property type="entry name" value="TRANSCRIPTIONAL REGULATOR MTLR"/>
    <property type="match status" value="1"/>
</dbReference>
<proteinExistence type="predicted"/>
<evidence type="ECO:0000313" key="5">
    <source>
        <dbReference type="Proteomes" id="UP000782705"/>
    </source>
</evidence>
<accession>A0ABQ6YW35</accession>
<feature type="domain" description="Mga helix-turn-helix" evidence="3">
    <location>
        <begin position="83"/>
        <end position="165"/>
    </location>
</feature>
<keyword evidence="5" id="KW-1185">Reference proteome</keyword>
<gene>
    <name evidence="4" type="ORF">BAU17_13515</name>
</gene>
<organism evidence="4 5">
    <name type="scientific">Candidatus Enterococcus willemsii</name>
    <dbReference type="NCBI Taxonomy" id="1857215"/>
    <lineage>
        <taxon>Bacteria</taxon>
        <taxon>Bacillati</taxon>
        <taxon>Bacillota</taxon>
        <taxon>Bacilli</taxon>
        <taxon>Lactobacillales</taxon>
        <taxon>Enterococcaceae</taxon>
        <taxon>Enterococcus</taxon>
    </lineage>
</organism>
<evidence type="ECO:0000313" key="4">
    <source>
        <dbReference type="EMBL" id="KAF1301728.1"/>
    </source>
</evidence>
<dbReference type="Pfam" id="PF05043">
    <property type="entry name" value="Mga"/>
    <property type="match status" value="1"/>
</dbReference>
<evidence type="ECO:0000256" key="2">
    <source>
        <dbReference type="ARBA" id="ARBA00023163"/>
    </source>
</evidence>
<dbReference type="InterPro" id="IPR050661">
    <property type="entry name" value="BglG_antiterminators"/>
</dbReference>
<dbReference type="InterPro" id="IPR036388">
    <property type="entry name" value="WH-like_DNA-bd_sf"/>
</dbReference>
<comment type="caution">
    <text evidence="4">The sequence shown here is derived from an EMBL/GenBank/DDBJ whole genome shotgun (WGS) entry which is preliminary data.</text>
</comment>
<name>A0ABQ6YW35_9ENTE</name>
<keyword evidence="2" id="KW-0804">Transcription</keyword>
<keyword evidence="1" id="KW-0805">Transcription regulation</keyword>
<sequence length="488" mass="57851">MFYGISSNAWLKRKILYILEEENRFIPSNELTQLVNSCSQSTIKKICRELQEEIKSTYPTGLIELIISQRQGIKLVKQSFTTCQKLLSNIFSVELGYEILYTLLTKRKISMYEFCSTHFISESQVRRKIKDINLSLKKHKIKISLSPYLFIYGSENKLRSFFFSFLFKIHRQFSYMQEIPNKEQILTLAKEIATYLAIDNVKYLEILSLWLFIIDTTQKNKQHLHYTEDERRIIDTLSIPQCPPFLAHWRQEDWEYLILSIYCSDIITMDLEINLKNINTILSLEDITNWISLFETHFVMLSKIERLFVYKKFLKQFLTSSFFITNEEILNEHPASFINELADLYPFFVLRYQKFWQSFIEKAPQNLYLKEQSLLLCFHLVPKEIFLPKVNIYIHSDCTLLYTEYLQFRISAKFQNKYMISFTSEIDTADLILSTTSFEDTTQPPSNLGFLIPIISINEKLSESDFELIESHLSTITAKHLKQKSFYL</sequence>
<evidence type="ECO:0000256" key="1">
    <source>
        <dbReference type="ARBA" id="ARBA00023015"/>
    </source>
</evidence>
<evidence type="ECO:0000259" key="3">
    <source>
        <dbReference type="Pfam" id="PF05043"/>
    </source>
</evidence>
<reference evidence="4 5" key="1">
    <citation type="submission" date="2016-06" db="EMBL/GenBank/DDBJ databases">
        <title>Four novel species of enterococci isolated from chicken manure.</title>
        <authorList>
            <person name="Van Tyne D."/>
        </authorList>
    </citation>
    <scope>NUCLEOTIDE SEQUENCE [LARGE SCALE GENOMIC DNA]</scope>
    <source>
        <strain evidence="4 5">CU12B</strain>
    </source>
</reference>
<dbReference type="EMBL" id="MAEL01000056">
    <property type="protein sequence ID" value="KAF1301728.1"/>
    <property type="molecule type" value="Genomic_DNA"/>
</dbReference>
<dbReference type="RefSeq" id="WP_161903210.1">
    <property type="nucleotide sequence ID" value="NZ_MAEL01000056.1"/>
</dbReference>
<dbReference type="Gene3D" id="1.10.10.10">
    <property type="entry name" value="Winged helix-like DNA-binding domain superfamily/Winged helix DNA-binding domain"/>
    <property type="match status" value="1"/>
</dbReference>
<protein>
    <recommendedName>
        <fullName evidence="3">Mga helix-turn-helix domain-containing protein</fullName>
    </recommendedName>
</protein>
<dbReference type="Proteomes" id="UP000782705">
    <property type="component" value="Unassembled WGS sequence"/>
</dbReference>
<dbReference type="PANTHER" id="PTHR30185">
    <property type="entry name" value="CRYPTIC BETA-GLUCOSIDE BGL OPERON ANTITERMINATOR"/>
    <property type="match status" value="1"/>
</dbReference>
<dbReference type="InterPro" id="IPR007737">
    <property type="entry name" value="Mga_HTH"/>
</dbReference>